<evidence type="ECO:0000313" key="5">
    <source>
        <dbReference type="EMBL" id="VGO15266.1"/>
    </source>
</evidence>
<evidence type="ECO:0000256" key="3">
    <source>
        <dbReference type="ARBA" id="ARBA00022729"/>
    </source>
</evidence>
<organism evidence="5 6">
    <name type="scientific">Pontiella desulfatans</name>
    <dbReference type="NCBI Taxonomy" id="2750659"/>
    <lineage>
        <taxon>Bacteria</taxon>
        <taxon>Pseudomonadati</taxon>
        <taxon>Kiritimatiellota</taxon>
        <taxon>Kiritimatiellia</taxon>
        <taxon>Kiritimatiellales</taxon>
        <taxon>Pontiellaceae</taxon>
        <taxon>Pontiella</taxon>
    </lineage>
</organism>
<reference evidence="5 6" key="1">
    <citation type="submission" date="2019-04" db="EMBL/GenBank/DDBJ databases">
        <authorList>
            <person name="Van Vliet M D."/>
        </authorList>
    </citation>
    <scope>NUCLEOTIDE SEQUENCE [LARGE SCALE GENOMIC DNA]</scope>
    <source>
        <strain evidence="5 6">F1</strain>
    </source>
</reference>
<keyword evidence="2 4" id="KW-0813">Transport</keyword>
<dbReference type="GO" id="GO:0046872">
    <property type="term" value="F:metal ion binding"/>
    <property type="evidence" value="ECO:0007669"/>
    <property type="project" value="InterPro"/>
</dbReference>
<keyword evidence="3" id="KW-0732">Signal</keyword>
<dbReference type="SUPFAM" id="SSF53807">
    <property type="entry name" value="Helical backbone' metal receptor"/>
    <property type="match status" value="1"/>
</dbReference>
<dbReference type="GO" id="GO:0007155">
    <property type="term" value="P:cell adhesion"/>
    <property type="evidence" value="ECO:0007669"/>
    <property type="project" value="InterPro"/>
</dbReference>
<proteinExistence type="inferred from homology"/>
<dbReference type="InterPro" id="IPR006129">
    <property type="entry name" value="AdhesinB"/>
</dbReference>
<dbReference type="PRINTS" id="PR00691">
    <property type="entry name" value="ADHESINB"/>
</dbReference>
<evidence type="ECO:0000313" key="6">
    <source>
        <dbReference type="Proteomes" id="UP000366872"/>
    </source>
</evidence>
<evidence type="ECO:0000256" key="1">
    <source>
        <dbReference type="ARBA" id="ARBA00011028"/>
    </source>
</evidence>
<dbReference type="EMBL" id="CAAHFG010000002">
    <property type="protein sequence ID" value="VGO15266.1"/>
    <property type="molecule type" value="Genomic_DNA"/>
</dbReference>
<evidence type="ECO:0000256" key="4">
    <source>
        <dbReference type="RuleBase" id="RU003512"/>
    </source>
</evidence>
<dbReference type="PRINTS" id="PR00690">
    <property type="entry name" value="ADHESNFAMILY"/>
</dbReference>
<dbReference type="AlphaFoldDB" id="A0A6C2U785"/>
<keyword evidence="6" id="KW-1185">Reference proteome</keyword>
<evidence type="ECO:0000256" key="2">
    <source>
        <dbReference type="ARBA" id="ARBA00022448"/>
    </source>
</evidence>
<dbReference type="InterPro" id="IPR006128">
    <property type="entry name" value="Lipoprotein_PsaA-like"/>
</dbReference>
<dbReference type="RefSeq" id="WP_136080846.1">
    <property type="nucleotide sequence ID" value="NZ_CAAHFG010000002.1"/>
</dbReference>
<sequence length="285" mass="31126">MKGTILLLTALLLFGCAEDPTPDTTGKPMVFVSIPPMAGLLKEIAGNDLEIRTLLGEGQSPHAYEPTARQLAALGEAGMLFTIGVPFEEALLKKIKPIYPKLRIVETDSAIEKRSMPHEHAGHQCTNDHGAKDPHVWLSPQNAERIATCMFNALAKNNDDRHAKLVQTLKQLDEDLETRLAPFNGSRFYVFHPSFGYFADRYGLTQVPIELDGKSPAPRQLADLIEQAQVDGVKVVFVQKQFPAESAQAVADAIGGNVVQLDPLAEDVVANLRQIAEAVAQTLEQ</sequence>
<name>A0A6C2U785_PONDE</name>
<dbReference type="GO" id="GO:0030001">
    <property type="term" value="P:metal ion transport"/>
    <property type="evidence" value="ECO:0007669"/>
    <property type="project" value="InterPro"/>
</dbReference>
<dbReference type="PANTHER" id="PTHR42953:SF3">
    <property type="entry name" value="HIGH-AFFINITY ZINC UPTAKE SYSTEM PROTEIN ZNUA"/>
    <property type="match status" value="1"/>
</dbReference>
<accession>A0A6C2U785</accession>
<comment type="similarity">
    <text evidence="1 4">Belongs to the bacterial solute-binding protein 9 family.</text>
</comment>
<protein>
    <submittedName>
        <fullName evidence="5">Periplasmic zinc-binding protein TroA</fullName>
    </submittedName>
</protein>
<dbReference type="PANTHER" id="PTHR42953">
    <property type="entry name" value="HIGH-AFFINITY ZINC UPTAKE SYSTEM PROTEIN ZNUA-RELATED"/>
    <property type="match status" value="1"/>
</dbReference>
<dbReference type="PROSITE" id="PS51257">
    <property type="entry name" value="PROKAR_LIPOPROTEIN"/>
    <property type="match status" value="1"/>
</dbReference>
<dbReference type="InterPro" id="IPR050492">
    <property type="entry name" value="Bact_metal-bind_prot9"/>
</dbReference>
<dbReference type="Gene3D" id="3.40.50.1980">
    <property type="entry name" value="Nitrogenase molybdenum iron protein domain"/>
    <property type="match status" value="2"/>
</dbReference>
<gene>
    <name evidence="5" type="primary">troA</name>
    <name evidence="5" type="ORF">PDESU_03848</name>
</gene>
<dbReference type="Proteomes" id="UP000366872">
    <property type="component" value="Unassembled WGS sequence"/>
</dbReference>
<dbReference type="InterPro" id="IPR006127">
    <property type="entry name" value="ZnuA-like"/>
</dbReference>
<dbReference type="Pfam" id="PF01297">
    <property type="entry name" value="ZnuA"/>
    <property type="match status" value="1"/>
</dbReference>